<reference evidence="1" key="2">
    <citation type="submission" date="2019-10" db="EMBL/GenBank/DDBJ databases">
        <authorList>
            <consortium name="NCBI Pathogen Detection Project"/>
        </authorList>
    </citation>
    <scope>NUCLEOTIDE SEQUENCE</scope>
    <source>
        <strain evidence="1">AZ00058701</strain>
    </source>
</reference>
<dbReference type="AlphaFoldDB" id="A0AAN5PK68"/>
<feature type="non-terminal residue" evidence="1">
    <location>
        <position position="1"/>
    </location>
</feature>
<gene>
    <name evidence="1" type="ORF">JBJ86_16315</name>
</gene>
<dbReference type="EMBL" id="DACWHX010000100">
    <property type="protein sequence ID" value="HAU1881802.1"/>
    <property type="molecule type" value="Genomic_DNA"/>
</dbReference>
<organism evidence="1 2">
    <name type="scientific">Legionella pneumophila</name>
    <dbReference type="NCBI Taxonomy" id="446"/>
    <lineage>
        <taxon>Bacteria</taxon>
        <taxon>Pseudomonadati</taxon>
        <taxon>Pseudomonadota</taxon>
        <taxon>Gammaproteobacteria</taxon>
        <taxon>Legionellales</taxon>
        <taxon>Legionellaceae</taxon>
        <taxon>Legionella</taxon>
    </lineage>
</organism>
<evidence type="ECO:0000313" key="2">
    <source>
        <dbReference type="Proteomes" id="UP000866496"/>
    </source>
</evidence>
<protein>
    <submittedName>
        <fullName evidence="1">Uncharacterized protein</fullName>
    </submittedName>
</protein>
<dbReference type="Proteomes" id="UP000866496">
    <property type="component" value="Unassembled WGS sequence"/>
</dbReference>
<name>A0AAN5PK68_LEGPN</name>
<reference evidence="1" key="1">
    <citation type="journal article" date="2018" name="Genome Biol.">
        <title>SKESA: strategic k-mer extension for scrupulous assemblies.</title>
        <authorList>
            <person name="Souvorov A."/>
            <person name="Agarwala R."/>
            <person name="Lipman D.J."/>
        </authorList>
    </citation>
    <scope>NUCLEOTIDE SEQUENCE</scope>
    <source>
        <strain evidence="1">AZ00058701</strain>
    </source>
</reference>
<proteinExistence type="predicted"/>
<comment type="caution">
    <text evidence="1">The sequence shown here is derived from an EMBL/GenBank/DDBJ whole genome shotgun (WGS) entry which is preliminary data.</text>
</comment>
<sequence>LLALWGVSLYLNNKLDEYRPVDNIEKPAPSVINKLSFFAPKNEKKESLHLSSKPEKDLEAEELIPTFTF</sequence>
<evidence type="ECO:0000313" key="1">
    <source>
        <dbReference type="EMBL" id="HAU1881802.1"/>
    </source>
</evidence>
<accession>A0AAN5PK68</accession>